<keyword evidence="1" id="KW-0472">Membrane</keyword>
<feature type="transmembrane region" description="Helical" evidence="1">
    <location>
        <begin position="12"/>
        <end position="28"/>
    </location>
</feature>
<evidence type="ECO:0000256" key="1">
    <source>
        <dbReference type="SAM" id="Phobius"/>
    </source>
</evidence>
<organism evidence="2 3">
    <name type="scientific">Ciona intestinalis</name>
    <name type="common">Transparent sea squirt</name>
    <name type="synonym">Ascidia intestinalis</name>
    <dbReference type="NCBI Taxonomy" id="7719"/>
    <lineage>
        <taxon>Eukaryota</taxon>
        <taxon>Metazoa</taxon>
        <taxon>Chordata</taxon>
        <taxon>Tunicata</taxon>
        <taxon>Ascidiacea</taxon>
        <taxon>Phlebobranchia</taxon>
        <taxon>Cionidae</taxon>
        <taxon>Ciona</taxon>
    </lineage>
</organism>
<evidence type="ECO:0000313" key="3">
    <source>
        <dbReference type="Proteomes" id="UP000008144"/>
    </source>
</evidence>
<dbReference type="InParanoid" id="H2XJP5"/>
<reference evidence="2" key="3">
    <citation type="submission" date="2025-08" db="UniProtKB">
        <authorList>
            <consortium name="Ensembl"/>
        </authorList>
    </citation>
    <scope>IDENTIFICATION</scope>
</reference>
<accession>H2XJP5</accession>
<reference evidence="3" key="1">
    <citation type="journal article" date="2002" name="Science">
        <title>The draft genome of Ciona intestinalis: insights into chordate and vertebrate origins.</title>
        <authorList>
            <person name="Dehal P."/>
            <person name="Satou Y."/>
            <person name="Campbell R.K."/>
            <person name="Chapman J."/>
            <person name="Degnan B."/>
            <person name="De Tomaso A."/>
            <person name="Davidson B."/>
            <person name="Di Gregorio A."/>
            <person name="Gelpke M."/>
            <person name="Goodstein D.M."/>
            <person name="Harafuji N."/>
            <person name="Hastings K.E."/>
            <person name="Ho I."/>
            <person name="Hotta K."/>
            <person name="Huang W."/>
            <person name="Kawashima T."/>
            <person name="Lemaire P."/>
            <person name="Martinez D."/>
            <person name="Meinertzhagen I.A."/>
            <person name="Necula S."/>
            <person name="Nonaka M."/>
            <person name="Putnam N."/>
            <person name="Rash S."/>
            <person name="Saiga H."/>
            <person name="Satake M."/>
            <person name="Terry A."/>
            <person name="Yamada L."/>
            <person name="Wang H.G."/>
            <person name="Awazu S."/>
            <person name="Azumi K."/>
            <person name="Boore J."/>
            <person name="Branno M."/>
            <person name="Chin-Bow S."/>
            <person name="DeSantis R."/>
            <person name="Doyle S."/>
            <person name="Francino P."/>
            <person name="Keys D.N."/>
            <person name="Haga S."/>
            <person name="Hayashi H."/>
            <person name="Hino K."/>
            <person name="Imai K.S."/>
            <person name="Inaba K."/>
            <person name="Kano S."/>
            <person name="Kobayashi K."/>
            <person name="Kobayashi M."/>
            <person name="Lee B.I."/>
            <person name="Makabe K.W."/>
            <person name="Manohar C."/>
            <person name="Matassi G."/>
            <person name="Medina M."/>
            <person name="Mochizuki Y."/>
            <person name="Mount S."/>
            <person name="Morishita T."/>
            <person name="Miura S."/>
            <person name="Nakayama A."/>
            <person name="Nishizaka S."/>
            <person name="Nomoto H."/>
            <person name="Ohta F."/>
            <person name="Oishi K."/>
            <person name="Rigoutsos I."/>
            <person name="Sano M."/>
            <person name="Sasaki A."/>
            <person name="Sasakura Y."/>
            <person name="Shoguchi E."/>
            <person name="Shin-i T."/>
            <person name="Spagnuolo A."/>
            <person name="Stainier D."/>
            <person name="Suzuki M.M."/>
            <person name="Tassy O."/>
            <person name="Takatori N."/>
            <person name="Tokuoka M."/>
            <person name="Yagi K."/>
            <person name="Yoshizaki F."/>
            <person name="Wada S."/>
            <person name="Zhang C."/>
            <person name="Hyatt P.D."/>
            <person name="Larimer F."/>
            <person name="Detter C."/>
            <person name="Doggett N."/>
            <person name="Glavina T."/>
            <person name="Hawkins T."/>
            <person name="Richardson P."/>
            <person name="Lucas S."/>
            <person name="Kohara Y."/>
            <person name="Levine M."/>
            <person name="Satoh N."/>
            <person name="Rokhsar D.S."/>
        </authorList>
    </citation>
    <scope>NUCLEOTIDE SEQUENCE [LARGE SCALE GENOMIC DNA]</scope>
</reference>
<dbReference type="Proteomes" id="UP000008144">
    <property type="component" value="Chromosome 7"/>
</dbReference>
<dbReference type="Ensembl" id="ENSCINT00000031951.1">
    <property type="protein sequence ID" value="ENSCINP00000029877.1"/>
    <property type="gene ID" value="ENSCING00000020952.1"/>
</dbReference>
<keyword evidence="3" id="KW-1185">Reference proteome</keyword>
<reference evidence="2" key="4">
    <citation type="submission" date="2025-09" db="UniProtKB">
        <authorList>
            <consortium name="Ensembl"/>
        </authorList>
    </citation>
    <scope>IDENTIFICATION</scope>
</reference>
<dbReference type="AlphaFoldDB" id="H2XJP5"/>
<dbReference type="EMBL" id="EAAA01002428">
    <property type="status" value="NOT_ANNOTATED_CDS"/>
    <property type="molecule type" value="Genomic_DNA"/>
</dbReference>
<sequence>MNFTVVVPLYIQPYYVFFCCLIVLLSILEGHPLHFQSIPCPLLLHSQKIPF</sequence>
<reference evidence="2" key="2">
    <citation type="journal article" date="2008" name="Genome Biol.">
        <title>Improved genome assembly and evidence-based global gene model set for the chordate Ciona intestinalis: new insight into intron and operon populations.</title>
        <authorList>
            <person name="Satou Y."/>
            <person name="Mineta K."/>
            <person name="Ogasawara M."/>
            <person name="Sasakura Y."/>
            <person name="Shoguchi E."/>
            <person name="Ueno K."/>
            <person name="Yamada L."/>
            <person name="Matsumoto J."/>
            <person name="Wasserscheid J."/>
            <person name="Dewar K."/>
            <person name="Wiley G.B."/>
            <person name="Macmil S.L."/>
            <person name="Roe B.A."/>
            <person name="Zeller R.W."/>
            <person name="Hastings K.E."/>
            <person name="Lemaire P."/>
            <person name="Lindquist E."/>
            <person name="Endo T."/>
            <person name="Hotta K."/>
            <person name="Inaba K."/>
        </authorList>
    </citation>
    <scope>NUCLEOTIDE SEQUENCE [LARGE SCALE GENOMIC DNA]</scope>
    <source>
        <strain evidence="2">wild type</strain>
    </source>
</reference>
<proteinExistence type="predicted"/>
<dbReference type="HOGENOM" id="CLU_3092585_0_0_1"/>
<evidence type="ECO:0000313" key="2">
    <source>
        <dbReference type="Ensembl" id="ENSCINP00000029877.1"/>
    </source>
</evidence>
<protein>
    <submittedName>
        <fullName evidence="2">Uncharacterized protein</fullName>
    </submittedName>
</protein>
<name>H2XJP5_CIOIN</name>
<keyword evidence="1" id="KW-0812">Transmembrane</keyword>
<keyword evidence="1" id="KW-1133">Transmembrane helix</keyword>